<feature type="domain" description="F-box" evidence="8">
    <location>
        <begin position="30"/>
        <end position="69"/>
    </location>
</feature>
<evidence type="ECO:0000256" key="6">
    <source>
        <dbReference type="ARBA" id="ARBA00069742"/>
    </source>
</evidence>
<sequence length="196" mass="21561">MKRRTEDAGALIVKRSKLSSAVSDPVLGEDLVFEVLRHADAATLARAACVSKQWRRTAEDERLWEGVCTRRWTNMGCGVLQLRSVVLALGGFRRLHSLYLLPLLHRPCSSVTVTAQKNSFSSSSSLLPIMPFSSITPPASASTSVSSPSPSPSRTATQKRARWGKDEVNLSLSLLSIQHYYEKMGMNSKPNGWKST</sequence>
<comment type="caution">
    <text evidence="9">The sequence shown here is derived from an EMBL/GenBank/DDBJ whole genome shotgun (WGS) entry which is preliminary data.</text>
</comment>
<evidence type="ECO:0000256" key="7">
    <source>
        <dbReference type="SAM" id="MobiDB-lite"/>
    </source>
</evidence>
<evidence type="ECO:0000256" key="5">
    <source>
        <dbReference type="ARBA" id="ARBA00023242"/>
    </source>
</evidence>
<dbReference type="EMBL" id="LFYR01000192">
    <property type="protein sequence ID" value="KMZ75191.1"/>
    <property type="molecule type" value="Genomic_DNA"/>
</dbReference>
<dbReference type="GO" id="GO:0031146">
    <property type="term" value="P:SCF-dependent proteasomal ubiquitin-dependent protein catabolic process"/>
    <property type="evidence" value="ECO:0000318"/>
    <property type="project" value="GO_Central"/>
</dbReference>
<evidence type="ECO:0000259" key="8">
    <source>
        <dbReference type="Pfam" id="PF12937"/>
    </source>
</evidence>
<evidence type="ECO:0000256" key="1">
    <source>
        <dbReference type="ARBA" id="ARBA00004123"/>
    </source>
</evidence>
<gene>
    <name evidence="9" type="ORF">ZOSMA_117G00090</name>
</gene>
<comment type="pathway">
    <text evidence="2">Protein modification; protein ubiquitination.</text>
</comment>
<dbReference type="AlphaFoldDB" id="A0A0K9Q1M7"/>
<dbReference type="SUPFAM" id="SSF81383">
    <property type="entry name" value="F-box domain"/>
    <property type="match status" value="1"/>
</dbReference>
<evidence type="ECO:0000256" key="3">
    <source>
        <dbReference type="ARBA" id="ARBA00022786"/>
    </source>
</evidence>
<evidence type="ECO:0000256" key="2">
    <source>
        <dbReference type="ARBA" id="ARBA00004906"/>
    </source>
</evidence>
<dbReference type="InterPro" id="IPR001810">
    <property type="entry name" value="F-box_dom"/>
</dbReference>
<dbReference type="OrthoDB" id="781091at2759"/>
<dbReference type="PANTHER" id="PTHR47750">
    <property type="entry name" value="F-BOX PROTEIN SNE"/>
    <property type="match status" value="1"/>
</dbReference>
<evidence type="ECO:0000313" key="9">
    <source>
        <dbReference type="EMBL" id="KMZ75191.1"/>
    </source>
</evidence>
<dbReference type="GO" id="GO:0009740">
    <property type="term" value="P:gibberellic acid mediated signaling pathway"/>
    <property type="evidence" value="ECO:0000318"/>
    <property type="project" value="GO_Central"/>
</dbReference>
<feature type="region of interest" description="Disordered" evidence="7">
    <location>
        <begin position="140"/>
        <end position="162"/>
    </location>
</feature>
<dbReference type="GO" id="GO:0005634">
    <property type="term" value="C:nucleus"/>
    <property type="evidence" value="ECO:0007669"/>
    <property type="project" value="UniProtKB-SubCell"/>
</dbReference>
<keyword evidence="10" id="KW-1185">Reference proteome</keyword>
<dbReference type="Gene3D" id="1.20.1280.50">
    <property type="match status" value="1"/>
</dbReference>
<feature type="compositionally biased region" description="Low complexity" evidence="7">
    <location>
        <begin position="140"/>
        <end position="156"/>
    </location>
</feature>
<reference evidence="10" key="1">
    <citation type="journal article" date="2016" name="Nature">
        <title>The genome of the seagrass Zostera marina reveals angiosperm adaptation to the sea.</title>
        <authorList>
            <person name="Olsen J.L."/>
            <person name="Rouze P."/>
            <person name="Verhelst B."/>
            <person name="Lin Y.-C."/>
            <person name="Bayer T."/>
            <person name="Collen J."/>
            <person name="Dattolo E."/>
            <person name="De Paoli E."/>
            <person name="Dittami S."/>
            <person name="Maumus F."/>
            <person name="Michel G."/>
            <person name="Kersting A."/>
            <person name="Lauritano C."/>
            <person name="Lohaus R."/>
            <person name="Toepel M."/>
            <person name="Tonon T."/>
            <person name="Vanneste K."/>
            <person name="Amirebrahimi M."/>
            <person name="Brakel J."/>
            <person name="Bostroem C."/>
            <person name="Chovatia M."/>
            <person name="Grimwood J."/>
            <person name="Jenkins J.W."/>
            <person name="Jueterbock A."/>
            <person name="Mraz A."/>
            <person name="Stam W.T."/>
            <person name="Tice H."/>
            <person name="Bornberg-Bauer E."/>
            <person name="Green P.J."/>
            <person name="Pearson G.A."/>
            <person name="Procaccini G."/>
            <person name="Duarte C.M."/>
            <person name="Schmutz J."/>
            <person name="Reusch T.B.H."/>
            <person name="Van de Peer Y."/>
        </authorList>
    </citation>
    <scope>NUCLEOTIDE SEQUENCE [LARGE SCALE GENOMIC DNA]</scope>
    <source>
        <strain evidence="10">cv. Finnish</strain>
    </source>
</reference>
<dbReference type="Proteomes" id="UP000036987">
    <property type="component" value="Unassembled WGS sequence"/>
</dbReference>
<dbReference type="OMA" id="LPMKRQF"/>
<dbReference type="GO" id="GO:0019005">
    <property type="term" value="C:SCF ubiquitin ligase complex"/>
    <property type="evidence" value="ECO:0000318"/>
    <property type="project" value="GO_Central"/>
</dbReference>
<evidence type="ECO:0000256" key="4">
    <source>
        <dbReference type="ARBA" id="ARBA00022941"/>
    </source>
</evidence>
<comment type="subcellular location">
    <subcellularLocation>
        <location evidence="1">Nucleus</location>
    </subcellularLocation>
</comment>
<dbReference type="FunFam" id="1.20.1280.50:FF:000067">
    <property type="entry name" value="F-box protein GID2"/>
    <property type="match status" value="1"/>
</dbReference>
<dbReference type="InterPro" id="IPR036047">
    <property type="entry name" value="F-box-like_dom_sf"/>
</dbReference>
<protein>
    <recommendedName>
        <fullName evidence="6">F-box protein GID2</fullName>
    </recommendedName>
</protein>
<keyword evidence="3" id="KW-0833">Ubl conjugation pathway</keyword>
<dbReference type="InterPro" id="IPR044184">
    <property type="entry name" value="SNE/GID2"/>
</dbReference>
<dbReference type="Pfam" id="PF12937">
    <property type="entry name" value="F-box-like"/>
    <property type="match status" value="1"/>
</dbReference>
<dbReference type="PANTHER" id="PTHR47750:SF7">
    <property type="entry name" value="F-BOX PROTEIN"/>
    <property type="match status" value="1"/>
</dbReference>
<dbReference type="GO" id="GO:0009937">
    <property type="term" value="P:regulation of gibberellic acid mediated signaling pathway"/>
    <property type="evidence" value="ECO:0007669"/>
    <property type="project" value="InterPro"/>
</dbReference>
<organism evidence="9 10">
    <name type="scientific">Zostera marina</name>
    <name type="common">Eelgrass</name>
    <dbReference type="NCBI Taxonomy" id="29655"/>
    <lineage>
        <taxon>Eukaryota</taxon>
        <taxon>Viridiplantae</taxon>
        <taxon>Streptophyta</taxon>
        <taxon>Embryophyta</taxon>
        <taxon>Tracheophyta</taxon>
        <taxon>Spermatophyta</taxon>
        <taxon>Magnoliopsida</taxon>
        <taxon>Liliopsida</taxon>
        <taxon>Zosteraceae</taxon>
        <taxon>Zostera</taxon>
    </lineage>
</organism>
<proteinExistence type="predicted"/>
<dbReference type="GO" id="GO:0005737">
    <property type="term" value="C:cytoplasm"/>
    <property type="evidence" value="ECO:0000318"/>
    <property type="project" value="GO_Central"/>
</dbReference>
<keyword evidence="4" id="KW-0939">Gibberellin signaling pathway</keyword>
<evidence type="ECO:0000313" key="10">
    <source>
        <dbReference type="Proteomes" id="UP000036987"/>
    </source>
</evidence>
<name>A0A0K9Q1M7_ZOSMR</name>
<keyword evidence="5" id="KW-0539">Nucleus</keyword>
<dbReference type="STRING" id="29655.A0A0K9Q1M7"/>
<accession>A0A0K9Q1M7</accession>